<sequence length="311" mass="35091">MVGSVEQISQQLVALDKQVAEMGEKFYQTYFSYLTALGQAVRQQLILSCYHVCTESYPRQFLQLSLSQRQQFQQSVRDLANQIQAELLAQLQPVSLVSTETANIDELEEDLDVDDDGELDEAFDEQEFESDSVLESHQNELEFLLLAPSLSKPAQPSTPLDALVQWQENLEKSIVKKLQTTSHAANLLLQQSEVLPKRLPEPVLKAAAKAGSDDPIAGNANLLKLLVEAADEKMSEQGRSKKSIASLLHLVAIQLRLSEIEFNDSTAMAWRNKLRDLKQQLQTLGREYQKKHQERAIAQAQDAWRSTWTND</sequence>
<name>A0A2T1D732_9CYAN</name>
<organism evidence="2 3">
    <name type="scientific">Phormidesmis priestleyi ULC007</name>
    <dbReference type="NCBI Taxonomy" id="1920490"/>
    <lineage>
        <taxon>Bacteria</taxon>
        <taxon>Bacillati</taxon>
        <taxon>Cyanobacteriota</taxon>
        <taxon>Cyanophyceae</taxon>
        <taxon>Leptolyngbyales</taxon>
        <taxon>Leptolyngbyaceae</taxon>
        <taxon>Phormidesmis</taxon>
    </lineage>
</organism>
<dbReference type="STRING" id="1920490.GCA_001895925_01179"/>
<evidence type="ECO:0000313" key="2">
    <source>
        <dbReference type="EMBL" id="PSB16325.1"/>
    </source>
</evidence>
<dbReference type="RefSeq" id="WP_073073748.1">
    <property type="nucleotide sequence ID" value="NZ_MPPI01000025.1"/>
</dbReference>
<keyword evidence="1" id="KW-0175">Coiled coil</keyword>
<comment type="caution">
    <text evidence="2">The sequence shown here is derived from an EMBL/GenBank/DDBJ whole genome shotgun (WGS) entry which is preliminary data.</text>
</comment>
<protein>
    <recommendedName>
        <fullName evidence="4">Primosomal protein</fullName>
    </recommendedName>
</protein>
<reference evidence="2 3" key="2">
    <citation type="submission" date="2018-03" db="EMBL/GenBank/DDBJ databases">
        <title>The ancient ancestry and fast evolution of plastids.</title>
        <authorList>
            <person name="Moore K.R."/>
            <person name="Magnabosco C."/>
            <person name="Momper L."/>
            <person name="Gold D.A."/>
            <person name="Bosak T."/>
            <person name="Fournier G.P."/>
        </authorList>
    </citation>
    <scope>NUCLEOTIDE SEQUENCE [LARGE SCALE GENOMIC DNA]</scope>
    <source>
        <strain evidence="2 3">ULC007</strain>
    </source>
</reference>
<feature type="coiled-coil region" evidence="1">
    <location>
        <begin position="267"/>
        <end position="294"/>
    </location>
</feature>
<dbReference type="Proteomes" id="UP000238634">
    <property type="component" value="Unassembled WGS sequence"/>
</dbReference>
<dbReference type="OrthoDB" id="421643at2"/>
<gene>
    <name evidence="2" type="ORF">C7B65_22135</name>
</gene>
<keyword evidence="3" id="KW-1185">Reference proteome</keyword>
<evidence type="ECO:0000256" key="1">
    <source>
        <dbReference type="SAM" id="Coils"/>
    </source>
</evidence>
<dbReference type="EMBL" id="PVWG01000044">
    <property type="protein sequence ID" value="PSB16325.1"/>
    <property type="molecule type" value="Genomic_DNA"/>
</dbReference>
<evidence type="ECO:0000313" key="3">
    <source>
        <dbReference type="Proteomes" id="UP000238634"/>
    </source>
</evidence>
<proteinExistence type="predicted"/>
<dbReference type="AlphaFoldDB" id="A0A2T1D732"/>
<evidence type="ECO:0008006" key="4">
    <source>
        <dbReference type="Google" id="ProtNLM"/>
    </source>
</evidence>
<accession>A0A2T1D732</accession>
<reference evidence="2 3" key="1">
    <citation type="submission" date="2018-02" db="EMBL/GenBank/DDBJ databases">
        <authorList>
            <person name="Cohen D.B."/>
            <person name="Kent A.D."/>
        </authorList>
    </citation>
    <scope>NUCLEOTIDE SEQUENCE [LARGE SCALE GENOMIC DNA]</scope>
    <source>
        <strain evidence="2 3">ULC007</strain>
    </source>
</reference>